<dbReference type="PANTHER" id="PTHR30269:SF32">
    <property type="entry name" value="MEMBRANE TRANSPORTER PROTEIN-RELATED"/>
    <property type="match status" value="1"/>
</dbReference>
<evidence type="ECO:0000256" key="3">
    <source>
        <dbReference type="ARBA" id="ARBA00022448"/>
    </source>
</evidence>
<organism evidence="9">
    <name type="scientific">Xanthomonas sp. 10-10</name>
    <dbReference type="NCBI Taxonomy" id="3115848"/>
    <lineage>
        <taxon>Bacteria</taxon>
        <taxon>Pseudomonadati</taxon>
        <taxon>Pseudomonadota</taxon>
        <taxon>Gammaproteobacteria</taxon>
        <taxon>Lysobacterales</taxon>
        <taxon>Lysobacteraceae</taxon>
        <taxon>Xanthomonas</taxon>
    </lineage>
</organism>
<dbReference type="GO" id="GO:0005886">
    <property type="term" value="C:plasma membrane"/>
    <property type="evidence" value="ECO:0007669"/>
    <property type="project" value="UniProtKB-SubCell"/>
</dbReference>
<feature type="transmembrane region" description="Helical" evidence="8">
    <location>
        <begin position="194"/>
        <end position="217"/>
    </location>
</feature>
<evidence type="ECO:0000256" key="1">
    <source>
        <dbReference type="ARBA" id="ARBA00004651"/>
    </source>
</evidence>
<dbReference type="AlphaFoldDB" id="A0AAU7PAJ4"/>
<protein>
    <recommendedName>
        <fullName evidence="8">Probable membrane transporter protein</fullName>
    </recommendedName>
</protein>
<dbReference type="PANTHER" id="PTHR30269">
    <property type="entry name" value="TRANSMEMBRANE PROTEIN YFCA"/>
    <property type="match status" value="1"/>
</dbReference>
<feature type="transmembrane region" description="Helical" evidence="8">
    <location>
        <begin position="229"/>
        <end position="246"/>
    </location>
</feature>
<feature type="transmembrane region" description="Helical" evidence="8">
    <location>
        <begin position="99"/>
        <end position="118"/>
    </location>
</feature>
<accession>A0AAU7PAJ4</accession>
<reference evidence="9" key="1">
    <citation type="submission" date="2024-02" db="EMBL/GenBank/DDBJ databases">
        <title>Complete genome sequence of Xanthomonas sp. 10-10.</title>
        <authorList>
            <person name="Biessy A."/>
            <person name="Ciotola M."/>
            <person name="Cadieux M."/>
            <person name="Soufiane B."/>
            <person name="Laforest M."/>
            <person name="Filion M."/>
        </authorList>
    </citation>
    <scope>NUCLEOTIDE SEQUENCE</scope>
    <source>
        <strain evidence="9">10-10</strain>
    </source>
</reference>
<feature type="transmembrane region" description="Helical" evidence="8">
    <location>
        <begin position="166"/>
        <end position="188"/>
    </location>
</feature>
<comment type="similarity">
    <text evidence="2 8">Belongs to the 4-toluene sulfonate uptake permease (TSUP) (TC 2.A.102) family.</text>
</comment>
<keyword evidence="3" id="KW-0813">Transport</keyword>
<dbReference type="EMBL" id="CP144460">
    <property type="protein sequence ID" value="XBS38715.1"/>
    <property type="molecule type" value="Genomic_DNA"/>
</dbReference>
<name>A0AAU7PAJ4_9XANT</name>
<evidence type="ECO:0000256" key="8">
    <source>
        <dbReference type="RuleBase" id="RU363041"/>
    </source>
</evidence>
<keyword evidence="5 8" id="KW-0812">Transmembrane</keyword>
<evidence type="ECO:0000256" key="7">
    <source>
        <dbReference type="ARBA" id="ARBA00023136"/>
    </source>
</evidence>
<keyword evidence="4 8" id="KW-1003">Cell membrane</keyword>
<sequence length="247" mass="26210">METLHTHWHLIAGVFLLAGWVKGVAGMGLPTVAMGLLGLWLTPAEAAALLALPSLVTNVQQAWGPDTLALLRRLWPLLATVTLGTWLSAGVMTGADPALVRAGLGALLALYALLGLARRQWTMQARHEPWVGPLAGLVTGLLSGATGVFVLPSLPYLSALHLPREVLIRSLGWCFGIATLALAIALAWHGALPGAAIAPSLWALLPTVIGMSLGAWVRNRISADMFRRFFFTTLLVLGLQGMWQALA</sequence>
<feature type="transmembrane region" description="Helical" evidence="8">
    <location>
        <begin position="74"/>
        <end position="92"/>
    </location>
</feature>
<evidence type="ECO:0000256" key="2">
    <source>
        <dbReference type="ARBA" id="ARBA00009142"/>
    </source>
</evidence>
<evidence type="ECO:0000313" key="9">
    <source>
        <dbReference type="EMBL" id="XBS38715.1"/>
    </source>
</evidence>
<evidence type="ECO:0000256" key="6">
    <source>
        <dbReference type="ARBA" id="ARBA00022989"/>
    </source>
</evidence>
<feature type="transmembrane region" description="Helical" evidence="8">
    <location>
        <begin position="130"/>
        <end position="154"/>
    </location>
</feature>
<keyword evidence="6 8" id="KW-1133">Transmembrane helix</keyword>
<comment type="subcellular location">
    <subcellularLocation>
        <location evidence="1 8">Cell membrane</location>
        <topology evidence="1 8">Multi-pass membrane protein</topology>
    </subcellularLocation>
</comment>
<feature type="transmembrane region" description="Helical" evidence="8">
    <location>
        <begin position="6"/>
        <end position="25"/>
    </location>
</feature>
<proteinExistence type="inferred from homology"/>
<feature type="transmembrane region" description="Helical" evidence="8">
    <location>
        <begin position="32"/>
        <end position="54"/>
    </location>
</feature>
<dbReference type="InterPro" id="IPR052017">
    <property type="entry name" value="TSUP"/>
</dbReference>
<evidence type="ECO:0000256" key="5">
    <source>
        <dbReference type="ARBA" id="ARBA00022692"/>
    </source>
</evidence>
<dbReference type="RefSeq" id="WP_349656981.1">
    <property type="nucleotide sequence ID" value="NZ_CP144460.1"/>
</dbReference>
<dbReference type="InterPro" id="IPR002781">
    <property type="entry name" value="TM_pro_TauE-like"/>
</dbReference>
<keyword evidence="7 8" id="KW-0472">Membrane</keyword>
<dbReference type="Pfam" id="PF01925">
    <property type="entry name" value="TauE"/>
    <property type="match status" value="1"/>
</dbReference>
<gene>
    <name evidence="9" type="ORF">VZ068_04040</name>
</gene>
<evidence type="ECO:0000256" key="4">
    <source>
        <dbReference type="ARBA" id="ARBA00022475"/>
    </source>
</evidence>